<evidence type="ECO:0000313" key="2">
    <source>
        <dbReference type="EMBL" id="GII34551.1"/>
    </source>
</evidence>
<dbReference type="EMBL" id="BOOO01000052">
    <property type="protein sequence ID" value="GII34551.1"/>
    <property type="molecule type" value="Genomic_DNA"/>
</dbReference>
<organism evidence="2 3">
    <name type="scientific">Planotetraspora mira</name>
    <dbReference type="NCBI Taxonomy" id="58121"/>
    <lineage>
        <taxon>Bacteria</taxon>
        <taxon>Bacillati</taxon>
        <taxon>Actinomycetota</taxon>
        <taxon>Actinomycetes</taxon>
        <taxon>Streptosporangiales</taxon>
        <taxon>Streptosporangiaceae</taxon>
        <taxon>Planotetraspora</taxon>
    </lineage>
</organism>
<comment type="caution">
    <text evidence="2">The sequence shown here is derived from an EMBL/GenBank/DDBJ whole genome shotgun (WGS) entry which is preliminary data.</text>
</comment>
<accession>A0A8J3XBG7</accession>
<proteinExistence type="predicted"/>
<reference evidence="2 3" key="1">
    <citation type="submission" date="2021-01" db="EMBL/GenBank/DDBJ databases">
        <title>Whole genome shotgun sequence of Planotetraspora mira NBRC 15435.</title>
        <authorList>
            <person name="Komaki H."/>
            <person name="Tamura T."/>
        </authorList>
    </citation>
    <scope>NUCLEOTIDE SEQUENCE [LARGE SCALE GENOMIC DNA]</scope>
    <source>
        <strain evidence="2 3">NBRC 15435</strain>
    </source>
</reference>
<feature type="transmembrane region" description="Helical" evidence="1">
    <location>
        <begin position="79"/>
        <end position="96"/>
    </location>
</feature>
<sequence>MISQTAGRPSTLAVAAAVLAAEGVFALVLGGYVAVETLVGRPADLTSALVVAAFGVLLGLALLWVAWGVWQALRWSRGPGVVTQIFIVPVAISLIGAGQYVYGVPLVALAAVALVALLAPPSTHALMGEDGSPEDSPGPRG</sequence>
<feature type="transmembrane region" description="Helical" evidence="1">
    <location>
        <begin position="102"/>
        <end position="119"/>
    </location>
</feature>
<evidence type="ECO:0008006" key="4">
    <source>
        <dbReference type="Google" id="ProtNLM"/>
    </source>
</evidence>
<protein>
    <recommendedName>
        <fullName evidence="4">Integral membrane protein</fullName>
    </recommendedName>
</protein>
<name>A0A8J3XBG7_9ACTN</name>
<keyword evidence="1" id="KW-0812">Transmembrane</keyword>
<keyword evidence="1" id="KW-1133">Transmembrane helix</keyword>
<keyword evidence="3" id="KW-1185">Reference proteome</keyword>
<dbReference type="Proteomes" id="UP000650628">
    <property type="component" value="Unassembled WGS sequence"/>
</dbReference>
<evidence type="ECO:0000313" key="3">
    <source>
        <dbReference type="Proteomes" id="UP000650628"/>
    </source>
</evidence>
<dbReference type="RefSeq" id="WP_239114513.1">
    <property type="nucleotide sequence ID" value="NZ_BOOO01000052.1"/>
</dbReference>
<feature type="transmembrane region" description="Helical" evidence="1">
    <location>
        <begin position="12"/>
        <end position="35"/>
    </location>
</feature>
<feature type="transmembrane region" description="Helical" evidence="1">
    <location>
        <begin position="47"/>
        <end position="67"/>
    </location>
</feature>
<gene>
    <name evidence="2" type="ORF">Pmi06nite_79930</name>
</gene>
<dbReference type="AlphaFoldDB" id="A0A8J3XBG7"/>
<keyword evidence="1" id="KW-0472">Membrane</keyword>
<evidence type="ECO:0000256" key="1">
    <source>
        <dbReference type="SAM" id="Phobius"/>
    </source>
</evidence>